<dbReference type="RefSeq" id="WP_344827515.1">
    <property type="nucleotide sequence ID" value="NZ_BAAAUV010000006.1"/>
</dbReference>
<keyword evidence="2" id="KW-0479">Metal-binding</keyword>
<dbReference type="EMBL" id="BAAAUV010000006">
    <property type="protein sequence ID" value="GAA3210103.1"/>
    <property type="molecule type" value="Genomic_DNA"/>
</dbReference>
<evidence type="ECO:0000256" key="2">
    <source>
        <dbReference type="ARBA" id="ARBA00022723"/>
    </source>
</evidence>
<dbReference type="SUPFAM" id="SSF48613">
    <property type="entry name" value="Heme oxygenase-like"/>
    <property type="match status" value="1"/>
</dbReference>
<sequence length="215" mass="23657">MESFSAQLRQASIQDHAAAESTSYIGDLMAGTLPVTAYAALSVQLHAVYSVLEEASDAHRERPVAGPFCFEELRRRPALEADLALLLGPDWAKEAELTEATRAYVERLREVAFDWPGGFVAHHYVRYMGDLSGGQIIGRGVERAYALEGGAGAQFYRFPLIPKPKNFKDAYRALLDEAPFDAAERDRIVAEVRLAYRLNTDVLIDLGALVKGEAA</sequence>
<dbReference type="CDD" id="cd19165">
    <property type="entry name" value="HemeO"/>
    <property type="match status" value="1"/>
</dbReference>
<protein>
    <submittedName>
        <fullName evidence="4">Biliverdin-producing heme oxygenase</fullName>
    </submittedName>
</protein>
<gene>
    <name evidence="4" type="ORF">GCM10010468_27850</name>
</gene>
<dbReference type="Gene3D" id="1.20.910.10">
    <property type="entry name" value="Heme oxygenase-like"/>
    <property type="match status" value="1"/>
</dbReference>
<keyword evidence="3" id="KW-0408">Iron</keyword>
<evidence type="ECO:0000256" key="3">
    <source>
        <dbReference type="ARBA" id="ARBA00023004"/>
    </source>
</evidence>
<reference evidence="5" key="1">
    <citation type="journal article" date="2019" name="Int. J. Syst. Evol. Microbiol.">
        <title>The Global Catalogue of Microorganisms (GCM) 10K type strain sequencing project: providing services to taxonomists for standard genome sequencing and annotation.</title>
        <authorList>
            <consortium name="The Broad Institute Genomics Platform"/>
            <consortium name="The Broad Institute Genome Sequencing Center for Infectious Disease"/>
            <person name="Wu L."/>
            <person name="Ma J."/>
        </authorList>
    </citation>
    <scope>NUCLEOTIDE SEQUENCE [LARGE SCALE GENOMIC DNA]</scope>
    <source>
        <strain evidence="5">JCM 9377</strain>
    </source>
</reference>
<evidence type="ECO:0000256" key="1">
    <source>
        <dbReference type="ARBA" id="ARBA00022617"/>
    </source>
</evidence>
<evidence type="ECO:0000313" key="5">
    <source>
        <dbReference type="Proteomes" id="UP001501237"/>
    </source>
</evidence>
<dbReference type="Pfam" id="PF01126">
    <property type="entry name" value="Heme_oxygenase"/>
    <property type="match status" value="1"/>
</dbReference>
<keyword evidence="5" id="KW-1185">Reference proteome</keyword>
<accession>A0ABP6Q7T3</accession>
<proteinExistence type="predicted"/>
<dbReference type="PRINTS" id="PR00088">
    <property type="entry name" value="HAEMOXYGNASE"/>
</dbReference>
<name>A0ABP6Q7T3_9ACTN</name>
<organism evidence="4 5">
    <name type="scientific">Actinocorallia longicatena</name>
    <dbReference type="NCBI Taxonomy" id="111803"/>
    <lineage>
        <taxon>Bacteria</taxon>
        <taxon>Bacillati</taxon>
        <taxon>Actinomycetota</taxon>
        <taxon>Actinomycetes</taxon>
        <taxon>Streptosporangiales</taxon>
        <taxon>Thermomonosporaceae</taxon>
        <taxon>Actinocorallia</taxon>
    </lineage>
</organism>
<dbReference type="PIRSF" id="PIRSF000343">
    <property type="entry name" value="Haem_Oase"/>
    <property type="match status" value="1"/>
</dbReference>
<dbReference type="InterPro" id="IPR016053">
    <property type="entry name" value="Haem_Oase-like"/>
</dbReference>
<evidence type="ECO:0000313" key="4">
    <source>
        <dbReference type="EMBL" id="GAA3210103.1"/>
    </source>
</evidence>
<dbReference type="InterPro" id="IPR002051">
    <property type="entry name" value="Haem_Oase"/>
</dbReference>
<keyword evidence="1" id="KW-0349">Heme</keyword>
<dbReference type="PANTHER" id="PTHR10720:SF0">
    <property type="entry name" value="HEME OXYGENASE"/>
    <property type="match status" value="1"/>
</dbReference>
<dbReference type="PANTHER" id="PTHR10720">
    <property type="entry name" value="HEME OXYGENASE"/>
    <property type="match status" value="1"/>
</dbReference>
<dbReference type="Proteomes" id="UP001501237">
    <property type="component" value="Unassembled WGS sequence"/>
</dbReference>
<dbReference type="InterPro" id="IPR016084">
    <property type="entry name" value="Haem_Oase-like_multi-hlx"/>
</dbReference>
<comment type="caution">
    <text evidence="4">The sequence shown here is derived from an EMBL/GenBank/DDBJ whole genome shotgun (WGS) entry which is preliminary data.</text>
</comment>